<evidence type="ECO:0000313" key="5">
    <source>
        <dbReference type="Ensembl" id="ENSCHIP00000009067.1"/>
    </source>
</evidence>
<keyword evidence="2" id="KW-0597">Phosphoprotein</keyword>
<dbReference type="AlphaFoldDB" id="A0A452EB07"/>
<name>A0A452EB07_CAPHI</name>
<dbReference type="GeneTree" id="ENSGT01030000234613"/>
<dbReference type="Pfam" id="PF06046">
    <property type="entry name" value="Sec6"/>
    <property type="match status" value="2"/>
</dbReference>
<keyword evidence="6" id="KW-1185">Reference proteome</keyword>
<evidence type="ECO:0000313" key="6">
    <source>
        <dbReference type="Proteomes" id="UP000291000"/>
    </source>
</evidence>
<proteinExistence type="inferred from homology"/>
<accession>A0A452EB07</accession>
<evidence type="ECO:0000256" key="1">
    <source>
        <dbReference type="ARBA" id="ARBA00009447"/>
    </source>
</evidence>
<dbReference type="EMBL" id="LWLT01000019">
    <property type="status" value="NOT_ANNOTATED_CDS"/>
    <property type="molecule type" value="Genomic_DNA"/>
</dbReference>
<feature type="region of interest" description="Disordered" evidence="4">
    <location>
        <begin position="90"/>
        <end position="121"/>
    </location>
</feature>
<dbReference type="PANTHER" id="PTHR21292">
    <property type="entry name" value="EXOCYST COMPLEX COMPONENT SEC6-RELATED"/>
    <property type="match status" value="1"/>
</dbReference>
<dbReference type="GO" id="GO:0000149">
    <property type="term" value="F:SNARE binding"/>
    <property type="evidence" value="ECO:0007669"/>
    <property type="project" value="TreeGrafter"/>
</dbReference>
<reference evidence="5 6" key="1">
    <citation type="submission" date="2016-04" db="EMBL/GenBank/DDBJ databases">
        <title>Polished mammalian reference genomes with single-molecule sequencing and chromosome conformation capture applied to the Capra hircus genome.</title>
        <authorList>
            <person name="Bickhart D.M."/>
            <person name="Koren S."/>
            <person name="Rosen B."/>
            <person name="Hastie A."/>
            <person name="Liachko I."/>
            <person name="Sullivan S.T."/>
            <person name="Burton J."/>
            <person name="Sayre B.L."/>
            <person name="Huson H.J."/>
            <person name="Lee J."/>
            <person name="Lam E."/>
            <person name="Kelley C.M."/>
            <person name="Hutchison J.L."/>
            <person name="Zhou Y."/>
            <person name="Sun J."/>
            <person name="Crisa A."/>
            <person name="Schwartz J.C."/>
            <person name="Hammond J.A."/>
            <person name="Schroeder S.G."/>
            <person name="Liu G.E."/>
            <person name="Dunham M."/>
            <person name="Shendure J."/>
            <person name="Sonstegard T.S."/>
            <person name="Phillippy A.M."/>
            <person name="Van Tassell C.P."/>
            <person name="Smith T.P."/>
        </authorList>
    </citation>
    <scope>NUCLEOTIDE SEQUENCE [LARGE SCALE GENOMIC DNA]</scope>
</reference>
<dbReference type="Gene3D" id="1.10.357.70">
    <property type="entry name" value="Exocyst complex component Sec6, C-terminal domain"/>
    <property type="match status" value="1"/>
</dbReference>
<reference evidence="5" key="2">
    <citation type="submission" date="2025-08" db="UniProtKB">
        <authorList>
            <consortium name="Ensembl"/>
        </authorList>
    </citation>
    <scope>IDENTIFICATION</scope>
</reference>
<protein>
    <recommendedName>
        <fullName evidence="3">Exocyst complex component 3-like protein 4</fullName>
    </recommendedName>
</protein>
<evidence type="ECO:0000256" key="4">
    <source>
        <dbReference type="SAM" id="MobiDB-lite"/>
    </source>
</evidence>
<dbReference type="GO" id="GO:0000145">
    <property type="term" value="C:exocyst"/>
    <property type="evidence" value="ECO:0007669"/>
    <property type="project" value="InterPro"/>
</dbReference>
<dbReference type="GO" id="GO:0006887">
    <property type="term" value="P:exocytosis"/>
    <property type="evidence" value="ECO:0007669"/>
    <property type="project" value="InterPro"/>
</dbReference>
<dbReference type="InterPro" id="IPR010326">
    <property type="entry name" value="EXOC3/Sec6"/>
</dbReference>
<comment type="similarity">
    <text evidence="1">Belongs to the SEC6 family.</text>
</comment>
<feature type="compositionally biased region" description="Basic and acidic residues" evidence="4">
    <location>
        <begin position="12"/>
        <end position="21"/>
    </location>
</feature>
<dbReference type="Proteomes" id="UP000291000">
    <property type="component" value="Chromosome 21"/>
</dbReference>
<dbReference type="PANTHER" id="PTHR21292:SF14">
    <property type="entry name" value="EXOCYST COMPLEX COMPONENT 3-LIKE PROTEIN 4"/>
    <property type="match status" value="1"/>
</dbReference>
<dbReference type="Ensembl" id="ENSCHIT00000016835.1">
    <property type="protein sequence ID" value="ENSCHIP00000009067.1"/>
    <property type="gene ID" value="ENSCHIG00000012030.1"/>
</dbReference>
<feature type="region of interest" description="Disordered" evidence="4">
    <location>
        <begin position="1"/>
        <end position="47"/>
    </location>
</feature>
<gene>
    <name evidence="5" type="primary">EXOC3L4</name>
</gene>
<evidence type="ECO:0000256" key="3">
    <source>
        <dbReference type="ARBA" id="ARBA00070215"/>
    </source>
</evidence>
<evidence type="ECO:0000256" key="2">
    <source>
        <dbReference type="ARBA" id="ARBA00022553"/>
    </source>
</evidence>
<dbReference type="FunFam" id="1.10.357.70:FF:000006">
    <property type="entry name" value="Exocyst complex component 3 like 4"/>
    <property type="match status" value="1"/>
</dbReference>
<reference evidence="5" key="3">
    <citation type="submission" date="2025-09" db="UniProtKB">
        <authorList>
            <consortium name="Ensembl"/>
        </authorList>
    </citation>
    <scope>IDENTIFICATION</scope>
</reference>
<dbReference type="Bgee" id="ENSCHIG00000012030">
    <property type="expression patterns" value="Expressed in adult mammalian kidney and 17 other cell types or tissues"/>
</dbReference>
<dbReference type="GO" id="GO:0051601">
    <property type="term" value="P:exocyst localization"/>
    <property type="evidence" value="ECO:0007669"/>
    <property type="project" value="TreeGrafter"/>
</dbReference>
<organism evidence="5 6">
    <name type="scientific">Capra hircus</name>
    <name type="common">Goat</name>
    <dbReference type="NCBI Taxonomy" id="9925"/>
    <lineage>
        <taxon>Eukaryota</taxon>
        <taxon>Metazoa</taxon>
        <taxon>Chordata</taxon>
        <taxon>Craniata</taxon>
        <taxon>Vertebrata</taxon>
        <taxon>Euteleostomi</taxon>
        <taxon>Mammalia</taxon>
        <taxon>Eutheria</taxon>
        <taxon>Laurasiatheria</taxon>
        <taxon>Artiodactyla</taxon>
        <taxon>Ruminantia</taxon>
        <taxon>Pecora</taxon>
        <taxon>Bovidae</taxon>
        <taxon>Caprinae</taxon>
        <taxon>Capra</taxon>
    </lineage>
</organism>
<dbReference type="InterPro" id="IPR042532">
    <property type="entry name" value="EXOC3/Sec6_C"/>
</dbReference>
<sequence length="691" mass="75378">MPLPQTQASGLELHRPQEPVEPHTPAQGARWASSEDAPGAQHEGFRPGLGTLRRALSRASQRASVRASRGDAGLLRLSGRFLFGSLRRTPDNCPAVDQTGEDVGRRLSTGAGPEEAKGEGTSVADLISERQLLAAFERLRHLETGLVTEKASCTFQQDPTGFARRAMDVCLHYDGLAAEIGAIVRETLGPDGVDAAALAELARVVRAEEEAHPEPPADGDFLRTPRRWRQYWEDAVRRSAEERVRQAGAGEAPGAPDAAPDLARLLAELGALVRRDLQKVQREVHPAYAAAGFPAWAAYLRAFHGAVAGRLQELAHDARGCEQLYVLLDWAANVYSSPDFLGSQDQALPSEPLPPLLAPDVWAQLEDDYTSFLETKIASCFDGILQLEQSRWAAAEAPEELRGLYHTPLSFDVCMLVAEHVKAAGAISAELESTTLGICARALGLFLHRFEKAFLESGAVTEPNLCASINACEELRWGLMGAGGQPSANCPLLYPQPLFRVLCTKAWLTQDLLQPLMDKVVAFSGLLEHMAPPLAQETLQQVHRYVVREYLAQALQPRERLRGVDRRSGSQKMGLEAQAIGNTFQGLGSQATWLGQAIPCVADILGETYKDDIRRHLETLIRSYPDIRRDHVLAILALRRLGRRRNQHFLRHAQAMLRAAAKAGVSGAAGGRVLFEEIELGTGVDVLVTCI</sequence>